<evidence type="ECO:0000256" key="1">
    <source>
        <dbReference type="SAM" id="MobiDB-lite"/>
    </source>
</evidence>
<organism evidence="2 3">
    <name type="scientific">Cymbomonas tetramitiformis</name>
    <dbReference type="NCBI Taxonomy" id="36881"/>
    <lineage>
        <taxon>Eukaryota</taxon>
        <taxon>Viridiplantae</taxon>
        <taxon>Chlorophyta</taxon>
        <taxon>Pyramimonadophyceae</taxon>
        <taxon>Pyramimonadales</taxon>
        <taxon>Pyramimonadaceae</taxon>
        <taxon>Cymbomonas</taxon>
    </lineage>
</organism>
<protein>
    <recommendedName>
        <fullName evidence="4">Ubiquitin-like domain-containing protein</fullName>
    </recommendedName>
</protein>
<evidence type="ECO:0000313" key="3">
    <source>
        <dbReference type="Proteomes" id="UP001190700"/>
    </source>
</evidence>
<dbReference type="Proteomes" id="UP001190700">
    <property type="component" value="Unassembled WGS sequence"/>
</dbReference>
<evidence type="ECO:0008006" key="4">
    <source>
        <dbReference type="Google" id="ProtNLM"/>
    </source>
</evidence>
<dbReference type="EMBL" id="LGRX02016574">
    <property type="protein sequence ID" value="KAK3261900.1"/>
    <property type="molecule type" value="Genomic_DNA"/>
</dbReference>
<sequence>MIRSKVWFFNNRKEESQEQDSCLSEEDMENEQTSQDSEGDDSSLYDTTDEEVEEEYKEVKVYLPDGKEVEVKVFPDQYASFEDMLTVLIRMYPELEELTKVDWNALRLIYNGQRVAFDKEICFLNTLFESHEPVYELDLHQEQVGG</sequence>
<keyword evidence="3" id="KW-1185">Reference proteome</keyword>
<evidence type="ECO:0000313" key="2">
    <source>
        <dbReference type="EMBL" id="KAK3261900.1"/>
    </source>
</evidence>
<comment type="caution">
    <text evidence="2">The sequence shown here is derived from an EMBL/GenBank/DDBJ whole genome shotgun (WGS) entry which is preliminary data.</text>
</comment>
<accession>A0AAE0FLW3</accession>
<dbReference type="AlphaFoldDB" id="A0AAE0FLW3"/>
<reference evidence="2 3" key="1">
    <citation type="journal article" date="2015" name="Genome Biol. Evol.">
        <title>Comparative Genomics of a Bacterivorous Green Alga Reveals Evolutionary Causalities and Consequences of Phago-Mixotrophic Mode of Nutrition.</title>
        <authorList>
            <person name="Burns J.A."/>
            <person name="Paasch A."/>
            <person name="Narechania A."/>
            <person name="Kim E."/>
        </authorList>
    </citation>
    <scope>NUCLEOTIDE SEQUENCE [LARGE SCALE GENOMIC DNA]</scope>
    <source>
        <strain evidence="2 3">PLY_AMNH</strain>
    </source>
</reference>
<name>A0AAE0FLW3_9CHLO</name>
<gene>
    <name evidence="2" type="ORF">CYMTET_29222</name>
</gene>
<proteinExistence type="predicted"/>
<feature type="compositionally biased region" description="Acidic residues" evidence="1">
    <location>
        <begin position="37"/>
        <end position="53"/>
    </location>
</feature>
<feature type="region of interest" description="Disordered" evidence="1">
    <location>
        <begin position="1"/>
        <end position="53"/>
    </location>
</feature>